<feature type="transmembrane region" description="Helical" evidence="10">
    <location>
        <begin position="155"/>
        <end position="178"/>
    </location>
</feature>
<evidence type="ECO:0000256" key="2">
    <source>
        <dbReference type="ARBA" id="ARBA00022475"/>
    </source>
</evidence>
<dbReference type="InParanoid" id="F7AZQ1"/>
<comment type="similarity">
    <text evidence="9">Belongs to the G-protein coupled receptor 1 family.</text>
</comment>
<evidence type="ECO:0000256" key="10">
    <source>
        <dbReference type="SAM" id="Phobius"/>
    </source>
</evidence>
<keyword evidence="8 9" id="KW-0807">Transducer</keyword>
<dbReference type="Pfam" id="PF00001">
    <property type="entry name" value="7tm_1"/>
    <property type="match status" value="2"/>
</dbReference>
<dbReference type="OMA" id="AMFVIIM"/>
<evidence type="ECO:0000256" key="1">
    <source>
        <dbReference type="ARBA" id="ARBA00004651"/>
    </source>
</evidence>
<dbReference type="Gene3D" id="1.20.1070.10">
    <property type="entry name" value="Rhodopsin 7-helix transmembrane proteins"/>
    <property type="match status" value="1"/>
</dbReference>
<keyword evidence="7 9" id="KW-0675">Receptor</keyword>
<feature type="transmembrane region" description="Helical" evidence="10">
    <location>
        <begin position="76"/>
        <end position="96"/>
    </location>
</feature>
<dbReference type="Proteomes" id="UP000008144">
    <property type="component" value="Unassembled WGS sequence"/>
</dbReference>
<evidence type="ECO:0000256" key="4">
    <source>
        <dbReference type="ARBA" id="ARBA00022989"/>
    </source>
</evidence>
<sequence>MNEPISYEYYQPSHENFSEYNLGSLPQNDECSAVPAGPKWLPALQISIALCGLIFNAIAMFVIIMLQDFKKSISHWYVLQLAIADSLFLAMLPFKASESLSGSWNLPHFLCHLQQAVFMLNYYAGIFFLTVMSFDRYAAIVHPVSAPWRRLRTHGNAVLITLAVWALAIAVSIPLFVWSDVKHCKCTYMFPRSAEEFQQHHGVNNSTDYVDYEEFMNVMNEMSQETTVELQKTAEANPMACANEPWVSMKIWAGMHFVFAFLLPFIVMTVCYSLITWRVFHPAVSSANRRAGRRKSSCATPRARLFSSFQFSTRSNSSGSKKYPGITQKSRVTIIVVSLVLMFLLCWLPYNIVLLAKFAELPYSGETCTLIENVTIVLVYLNSMINPVLYTFLGSRFFRRFSKARLVFCRNRQFGGSVNSSTNRSNTFRQRLGEIRAWKTTSARFSETSTTQQPPCSSRIYQPHDNKEEVFVMHRTRSNDEHEPEIIVETKLLSP</sequence>
<dbReference type="Ensembl" id="ENSCINT00000002055.3">
    <property type="protein sequence ID" value="ENSCINP00000002055.3"/>
    <property type="gene ID" value="ENSCING00000001094.3"/>
</dbReference>
<feature type="transmembrane region" description="Helical" evidence="10">
    <location>
        <begin position="370"/>
        <end position="393"/>
    </location>
</feature>
<comment type="subcellular location">
    <subcellularLocation>
        <location evidence="1">Cell membrane</location>
        <topology evidence="1">Multi-pass membrane protein</topology>
    </subcellularLocation>
</comment>
<evidence type="ECO:0000256" key="3">
    <source>
        <dbReference type="ARBA" id="ARBA00022692"/>
    </source>
</evidence>
<protein>
    <recommendedName>
        <fullName evidence="11">G-protein coupled receptors family 1 profile domain-containing protein</fullName>
    </recommendedName>
</protein>
<keyword evidence="5 9" id="KW-0297">G-protein coupled receptor</keyword>
<keyword evidence="3 9" id="KW-0812">Transmembrane</keyword>
<keyword evidence="6 10" id="KW-0472">Membrane</keyword>
<evidence type="ECO:0000259" key="11">
    <source>
        <dbReference type="PROSITE" id="PS50262"/>
    </source>
</evidence>
<dbReference type="PROSITE" id="PS00237">
    <property type="entry name" value="G_PROTEIN_RECEP_F1_1"/>
    <property type="match status" value="1"/>
</dbReference>
<feature type="domain" description="G-protein coupled receptors family 1 profile" evidence="11">
    <location>
        <begin position="55"/>
        <end position="390"/>
    </location>
</feature>
<dbReference type="AlphaFoldDB" id="F7AZQ1"/>
<dbReference type="PANTHER" id="PTHR24229:SF109">
    <property type="entry name" value="SOMATOSTATIN RECEPTOR TYPE 2-LIKE"/>
    <property type="match status" value="1"/>
</dbReference>
<evidence type="ECO:0000256" key="8">
    <source>
        <dbReference type="ARBA" id="ARBA00023224"/>
    </source>
</evidence>
<dbReference type="InterPro" id="IPR017452">
    <property type="entry name" value="GPCR_Rhodpsn_7TM"/>
</dbReference>
<dbReference type="SUPFAM" id="SSF81321">
    <property type="entry name" value="Family A G protein-coupled receptor-like"/>
    <property type="match status" value="1"/>
</dbReference>
<evidence type="ECO:0000313" key="13">
    <source>
        <dbReference type="Proteomes" id="UP000008144"/>
    </source>
</evidence>
<proteinExistence type="inferred from homology"/>
<evidence type="ECO:0000313" key="12">
    <source>
        <dbReference type="Ensembl" id="ENSCINP00000002055.3"/>
    </source>
</evidence>
<dbReference type="PRINTS" id="PR00237">
    <property type="entry name" value="GPCRRHODOPSN"/>
</dbReference>
<dbReference type="GO" id="GO:0005886">
    <property type="term" value="C:plasma membrane"/>
    <property type="evidence" value="ECO:0007669"/>
    <property type="project" value="UniProtKB-SubCell"/>
</dbReference>
<organism evidence="12 13">
    <name type="scientific">Ciona intestinalis</name>
    <name type="common">Transparent sea squirt</name>
    <name type="synonym">Ascidia intestinalis</name>
    <dbReference type="NCBI Taxonomy" id="7719"/>
    <lineage>
        <taxon>Eukaryota</taxon>
        <taxon>Metazoa</taxon>
        <taxon>Chordata</taxon>
        <taxon>Tunicata</taxon>
        <taxon>Ascidiacea</taxon>
        <taxon>Phlebobranchia</taxon>
        <taxon>Cionidae</taxon>
        <taxon>Ciona</taxon>
    </lineage>
</organism>
<dbReference type="InterPro" id="IPR000276">
    <property type="entry name" value="GPCR_Rhodpsn"/>
</dbReference>
<evidence type="ECO:0000256" key="6">
    <source>
        <dbReference type="ARBA" id="ARBA00023136"/>
    </source>
</evidence>
<reference evidence="12" key="3">
    <citation type="submission" date="2025-09" db="UniProtKB">
        <authorList>
            <consortium name="Ensembl"/>
        </authorList>
    </citation>
    <scope>IDENTIFICATION</scope>
</reference>
<dbReference type="GeneTree" id="ENSGT01130000278323"/>
<dbReference type="PANTHER" id="PTHR24229">
    <property type="entry name" value="NEUROPEPTIDES RECEPTOR"/>
    <property type="match status" value="1"/>
</dbReference>
<accession>F7AZQ1</accession>
<dbReference type="GO" id="GO:0004930">
    <property type="term" value="F:G protein-coupled receptor activity"/>
    <property type="evidence" value="ECO:0007669"/>
    <property type="project" value="UniProtKB-KW"/>
</dbReference>
<feature type="transmembrane region" description="Helical" evidence="10">
    <location>
        <begin position="43"/>
        <end position="64"/>
    </location>
</feature>
<evidence type="ECO:0000256" key="9">
    <source>
        <dbReference type="RuleBase" id="RU000688"/>
    </source>
</evidence>
<feature type="transmembrane region" description="Helical" evidence="10">
    <location>
        <begin position="332"/>
        <end position="350"/>
    </location>
</feature>
<evidence type="ECO:0000256" key="5">
    <source>
        <dbReference type="ARBA" id="ARBA00023040"/>
    </source>
</evidence>
<keyword evidence="4 10" id="KW-1133">Transmembrane helix</keyword>
<feature type="transmembrane region" description="Helical" evidence="10">
    <location>
        <begin position="257"/>
        <end position="280"/>
    </location>
</feature>
<dbReference type="PROSITE" id="PS50262">
    <property type="entry name" value="G_PROTEIN_RECEP_F1_2"/>
    <property type="match status" value="1"/>
</dbReference>
<name>F7AZQ1_CIOIN</name>
<evidence type="ECO:0000256" key="7">
    <source>
        <dbReference type="ARBA" id="ARBA00023170"/>
    </source>
</evidence>
<feature type="transmembrane region" description="Helical" evidence="10">
    <location>
        <begin position="116"/>
        <end position="134"/>
    </location>
</feature>
<dbReference type="STRING" id="7719.ENSCINP00000002055"/>
<reference evidence="13" key="1">
    <citation type="journal article" date="2002" name="Science">
        <title>The draft genome of Ciona intestinalis: insights into chordate and vertebrate origins.</title>
        <authorList>
            <person name="Dehal P."/>
            <person name="Satou Y."/>
            <person name="Campbell R.K."/>
            <person name="Chapman J."/>
            <person name="Degnan B."/>
            <person name="De Tomaso A."/>
            <person name="Davidson B."/>
            <person name="Di Gregorio A."/>
            <person name="Gelpke M."/>
            <person name="Goodstein D.M."/>
            <person name="Harafuji N."/>
            <person name="Hastings K.E."/>
            <person name="Ho I."/>
            <person name="Hotta K."/>
            <person name="Huang W."/>
            <person name="Kawashima T."/>
            <person name="Lemaire P."/>
            <person name="Martinez D."/>
            <person name="Meinertzhagen I.A."/>
            <person name="Necula S."/>
            <person name="Nonaka M."/>
            <person name="Putnam N."/>
            <person name="Rash S."/>
            <person name="Saiga H."/>
            <person name="Satake M."/>
            <person name="Terry A."/>
            <person name="Yamada L."/>
            <person name="Wang H.G."/>
            <person name="Awazu S."/>
            <person name="Azumi K."/>
            <person name="Boore J."/>
            <person name="Branno M."/>
            <person name="Chin-Bow S."/>
            <person name="DeSantis R."/>
            <person name="Doyle S."/>
            <person name="Francino P."/>
            <person name="Keys D.N."/>
            <person name="Haga S."/>
            <person name="Hayashi H."/>
            <person name="Hino K."/>
            <person name="Imai K.S."/>
            <person name="Inaba K."/>
            <person name="Kano S."/>
            <person name="Kobayashi K."/>
            <person name="Kobayashi M."/>
            <person name="Lee B.I."/>
            <person name="Makabe K.W."/>
            <person name="Manohar C."/>
            <person name="Matassi G."/>
            <person name="Medina M."/>
            <person name="Mochizuki Y."/>
            <person name="Mount S."/>
            <person name="Morishita T."/>
            <person name="Miura S."/>
            <person name="Nakayama A."/>
            <person name="Nishizaka S."/>
            <person name="Nomoto H."/>
            <person name="Ohta F."/>
            <person name="Oishi K."/>
            <person name="Rigoutsos I."/>
            <person name="Sano M."/>
            <person name="Sasaki A."/>
            <person name="Sasakura Y."/>
            <person name="Shoguchi E."/>
            <person name="Shin-i T."/>
            <person name="Spagnuolo A."/>
            <person name="Stainier D."/>
            <person name="Suzuki M.M."/>
            <person name="Tassy O."/>
            <person name="Takatori N."/>
            <person name="Tokuoka M."/>
            <person name="Yagi K."/>
            <person name="Yoshizaki F."/>
            <person name="Wada S."/>
            <person name="Zhang C."/>
            <person name="Hyatt P.D."/>
            <person name="Larimer F."/>
            <person name="Detter C."/>
            <person name="Doggett N."/>
            <person name="Glavina T."/>
            <person name="Hawkins T."/>
            <person name="Richardson P."/>
            <person name="Lucas S."/>
            <person name="Kohara Y."/>
            <person name="Levine M."/>
            <person name="Satoh N."/>
            <person name="Rokhsar D.S."/>
        </authorList>
    </citation>
    <scope>NUCLEOTIDE SEQUENCE [LARGE SCALE GENOMIC DNA]</scope>
</reference>
<dbReference type="HOGENOM" id="CLU_562094_0_0_1"/>
<reference evidence="12" key="2">
    <citation type="submission" date="2025-08" db="UniProtKB">
        <authorList>
            <consortium name="Ensembl"/>
        </authorList>
    </citation>
    <scope>IDENTIFICATION</scope>
</reference>
<gene>
    <name evidence="12" type="primary">LOC494385</name>
</gene>
<keyword evidence="13" id="KW-1185">Reference proteome</keyword>
<keyword evidence="2" id="KW-1003">Cell membrane</keyword>